<gene>
    <name evidence="1" type="primary">Polx_1</name>
    <name evidence="1" type="ORF">G6Z78_0012839</name>
</gene>
<evidence type="ECO:0000313" key="2">
    <source>
        <dbReference type="Proteomes" id="UP000668214"/>
    </source>
</evidence>
<dbReference type="PANTHER" id="PTHR47481">
    <property type="match status" value="1"/>
</dbReference>
<dbReference type="Proteomes" id="UP000668214">
    <property type="component" value="Unassembled WGS sequence"/>
</dbReference>
<name>A0A836JQZ5_9HYME</name>
<comment type="caution">
    <text evidence="1">The sequence shown here is derived from an EMBL/GenBank/DDBJ whole genome shotgun (WGS) entry which is preliminary data.</text>
</comment>
<accession>A0A836JQZ5</accession>
<feature type="non-terminal residue" evidence="1">
    <location>
        <position position="147"/>
    </location>
</feature>
<proteinExistence type="predicted"/>
<organism evidence="1 2">
    <name type="scientific">Pseudoatta argentina</name>
    <dbReference type="NCBI Taxonomy" id="621737"/>
    <lineage>
        <taxon>Eukaryota</taxon>
        <taxon>Metazoa</taxon>
        <taxon>Ecdysozoa</taxon>
        <taxon>Arthropoda</taxon>
        <taxon>Hexapoda</taxon>
        <taxon>Insecta</taxon>
        <taxon>Pterygota</taxon>
        <taxon>Neoptera</taxon>
        <taxon>Endopterygota</taxon>
        <taxon>Hymenoptera</taxon>
        <taxon>Apocrita</taxon>
        <taxon>Aculeata</taxon>
        <taxon>Formicoidea</taxon>
        <taxon>Formicidae</taxon>
        <taxon>Myrmicinae</taxon>
        <taxon>Pseudoatta</taxon>
    </lineage>
</organism>
<reference evidence="1" key="1">
    <citation type="submission" date="2020-02" db="EMBL/GenBank/DDBJ databases">
        <title>Relaxed selection underlies rapid genomic changes in the transitions from sociality to social parasitism in ants.</title>
        <authorList>
            <person name="Bi X."/>
        </authorList>
    </citation>
    <scope>NUCLEOTIDE SEQUENCE</scope>
    <source>
        <strain evidence="1">BGI-DK2014c</strain>
        <tissue evidence="1">Whole body</tissue>
    </source>
</reference>
<dbReference type="Pfam" id="PF14223">
    <property type="entry name" value="Retrotran_gag_2"/>
    <property type="match status" value="1"/>
</dbReference>
<dbReference type="PANTHER" id="PTHR47481:SF30">
    <property type="entry name" value="CCHC-TYPE DOMAIN-CONTAINING PROTEIN"/>
    <property type="match status" value="1"/>
</dbReference>
<dbReference type="AlphaFoldDB" id="A0A836JQZ5"/>
<keyword evidence="2" id="KW-1185">Reference proteome</keyword>
<dbReference type="EMBL" id="JAANIA010000839">
    <property type="protein sequence ID" value="KAG5323079.1"/>
    <property type="molecule type" value="Genomic_DNA"/>
</dbReference>
<evidence type="ECO:0000313" key="1">
    <source>
        <dbReference type="EMBL" id="KAG5323079.1"/>
    </source>
</evidence>
<protein>
    <submittedName>
        <fullName evidence="1">POLX protein</fullName>
    </submittedName>
</protein>
<sequence>MNTGGLVRIEALNKDNYDNWKMQMEALLVRNHAWQYVNGACPKPERIDGDAASETAERDWVERDSKAKSDLILSISAGELKQIKECQTLRHIWLKLESIYQSKGPARKATLLKRLMLQKMEEILRVKILEKSDARRNEAFSTLLKKR</sequence>
<feature type="non-terminal residue" evidence="1">
    <location>
        <position position="1"/>
    </location>
</feature>